<dbReference type="Pfam" id="PF04055">
    <property type="entry name" value="Radical_SAM"/>
    <property type="match status" value="1"/>
</dbReference>
<keyword evidence="5" id="KW-0411">Iron-sulfur</keyword>
<proteinExistence type="predicted"/>
<dbReference type="InterPro" id="IPR025288">
    <property type="entry name" value="DUF4080"/>
</dbReference>
<keyword evidence="2" id="KW-0949">S-adenosyl-L-methionine</keyword>
<evidence type="ECO:0000256" key="3">
    <source>
        <dbReference type="ARBA" id="ARBA00022723"/>
    </source>
</evidence>
<keyword evidence="4" id="KW-0408">Iron</keyword>
<evidence type="ECO:0000259" key="6">
    <source>
        <dbReference type="PROSITE" id="PS51332"/>
    </source>
</evidence>
<dbReference type="PANTHER" id="PTHR43409">
    <property type="entry name" value="ANAEROBIC MAGNESIUM-PROTOPORPHYRIN IX MONOMETHYL ESTER CYCLASE-RELATED"/>
    <property type="match status" value="1"/>
</dbReference>
<dbReference type="SUPFAM" id="SSF52242">
    <property type="entry name" value="Cobalamin (vitamin B12)-binding domain"/>
    <property type="match status" value="1"/>
</dbReference>
<dbReference type="InterPro" id="IPR034466">
    <property type="entry name" value="Methyltransferase_Class_B"/>
</dbReference>
<evidence type="ECO:0000256" key="5">
    <source>
        <dbReference type="ARBA" id="ARBA00023014"/>
    </source>
</evidence>
<dbReference type="InterPro" id="IPR006158">
    <property type="entry name" value="Cobalamin-bd"/>
</dbReference>
<dbReference type="AlphaFoldDB" id="A0A1T2X1V0"/>
<protein>
    <submittedName>
        <fullName evidence="8">B12-binding domain-containing radical SAM protein</fullName>
    </submittedName>
</protein>
<evidence type="ECO:0000256" key="1">
    <source>
        <dbReference type="ARBA" id="ARBA00001966"/>
    </source>
</evidence>
<sequence>MKTVVAAINAKFIHTALSLRLLKAAAQDAFPVEMAEYTVKDPILHIVTDLFARKPDVVGFSCYIWNIEETLQTVSLLRKVMPQVHIILGGPEVSFDPEHFMRRERSIDVIVMGEGETAFRTLLERFQRHDTLHDIDGIAWRNRSQPDVLNIQPASATKAELTCLPSPYRFEEDLPSLSQRIVYFETSRGCPFNCQFCLSSTEVGVRYFDMEQVKADLKYLIDHGARTIKFLDRTFNIYREYALDIFRFLIDHHNGCVFQFEITADIMRPEVLEFLNEHAPKGIFRFEIGVQSTNEETNRIVQRRQNWNKLRRTVELVKQGGCIDQHLDLIAGLPGEDYNSFRKTFNDVFELRPEELQLGFLKLLRGTGLRRDAEQHGYAYMEHAPYEMLSNDVLSFEDVIRIKQTEDILEKYWNAHRADETLGMCMSLLFETPWDFFQAFGRYWAEQGWSRIGHQLADLFIRLEQFLTEMNAPYLQVLYGMSRFDYMLQHRHKPRSTWWETVPKAEVNDVFKRVAENPQNIVPQWAPFRWSESFLHKHGMIHEVPFDLQRWQSAKALDDHITTTIVVLFGDAADMAARAGLPRWATIPS</sequence>
<dbReference type="CDD" id="cd02068">
    <property type="entry name" value="radical_SAM_B12_BD"/>
    <property type="match status" value="1"/>
</dbReference>
<evidence type="ECO:0000313" key="8">
    <source>
        <dbReference type="EMBL" id="OPA73543.1"/>
    </source>
</evidence>
<dbReference type="SMART" id="SM00729">
    <property type="entry name" value="Elp3"/>
    <property type="match status" value="1"/>
</dbReference>
<dbReference type="InterPro" id="IPR058240">
    <property type="entry name" value="rSAM_sf"/>
</dbReference>
<comment type="cofactor">
    <cofactor evidence="1">
        <name>[4Fe-4S] cluster</name>
        <dbReference type="ChEBI" id="CHEBI:49883"/>
    </cofactor>
</comment>
<evidence type="ECO:0000259" key="7">
    <source>
        <dbReference type="PROSITE" id="PS51918"/>
    </source>
</evidence>
<dbReference type="EMBL" id="MSZX01000016">
    <property type="protein sequence ID" value="OPA73543.1"/>
    <property type="molecule type" value="Genomic_DNA"/>
</dbReference>
<feature type="domain" description="Radical SAM core" evidence="7">
    <location>
        <begin position="176"/>
        <end position="406"/>
    </location>
</feature>
<dbReference type="GO" id="GO:0046872">
    <property type="term" value="F:metal ion binding"/>
    <property type="evidence" value="ECO:0007669"/>
    <property type="project" value="UniProtKB-KW"/>
</dbReference>
<dbReference type="SUPFAM" id="SSF102114">
    <property type="entry name" value="Radical SAM enzymes"/>
    <property type="match status" value="1"/>
</dbReference>
<keyword evidence="9" id="KW-1185">Reference proteome</keyword>
<dbReference type="OrthoDB" id="9801424at2"/>
<dbReference type="STRING" id="1324314.BVG16_28360"/>
<dbReference type="CDD" id="cd01335">
    <property type="entry name" value="Radical_SAM"/>
    <property type="match status" value="1"/>
</dbReference>
<dbReference type="RefSeq" id="WP_078502568.1">
    <property type="nucleotide sequence ID" value="NZ_MSZX01000016.1"/>
</dbReference>
<keyword evidence="3" id="KW-0479">Metal-binding</keyword>
<dbReference type="PROSITE" id="PS51918">
    <property type="entry name" value="RADICAL_SAM"/>
    <property type="match status" value="1"/>
</dbReference>
<dbReference type="InterPro" id="IPR023404">
    <property type="entry name" value="rSAM_horseshoe"/>
</dbReference>
<evidence type="ECO:0000256" key="2">
    <source>
        <dbReference type="ARBA" id="ARBA00022691"/>
    </source>
</evidence>
<dbReference type="SFLD" id="SFLDS00029">
    <property type="entry name" value="Radical_SAM"/>
    <property type="match status" value="1"/>
</dbReference>
<dbReference type="InterPro" id="IPR051198">
    <property type="entry name" value="BchE-like"/>
</dbReference>
<organism evidence="8 9">
    <name type="scientific">Paenibacillus selenitireducens</name>
    <dbReference type="NCBI Taxonomy" id="1324314"/>
    <lineage>
        <taxon>Bacteria</taxon>
        <taxon>Bacillati</taxon>
        <taxon>Bacillota</taxon>
        <taxon>Bacilli</taxon>
        <taxon>Bacillales</taxon>
        <taxon>Paenibacillaceae</taxon>
        <taxon>Paenibacillus</taxon>
    </lineage>
</organism>
<dbReference type="PROSITE" id="PS51332">
    <property type="entry name" value="B12_BINDING"/>
    <property type="match status" value="1"/>
</dbReference>
<dbReference type="Proteomes" id="UP000190188">
    <property type="component" value="Unassembled WGS sequence"/>
</dbReference>
<dbReference type="Pfam" id="PF02310">
    <property type="entry name" value="B12-binding"/>
    <property type="match status" value="1"/>
</dbReference>
<evidence type="ECO:0000256" key="4">
    <source>
        <dbReference type="ARBA" id="ARBA00023004"/>
    </source>
</evidence>
<dbReference type="Pfam" id="PF13311">
    <property type="entry name" value="DUF4080"/>
    <property type="match status" value="1"/>
</dbReference>
<evidence type="ECO:0000313" key="9">
    <source>
        <dbReference type="Proteomes" id="UP000190188"/>
    </source>
</evidence>
<feature type="domain" description="B12-binding" evidence="6">
    <location>
        <begin position="1"/>
        <end position="133"/>
    </location>
</feature>
<dbReference type="Gene3D" id="3.80.30.20">
    <property type="entry name" value="tm_1862 like domain"/>
    <property type="match status" value="1"/>
</dbReference>
<dbReference type="GO" id="GO:0005829">
    <property type="term" value="C:cytosol"/>
    <property type="evidence" value="ECO:0007669"/>
    <property type="project" value="TreeGrafter"/>
</dbReference>
<dbReference type="GO" id="GO:0031419">
    <property type="term" value="F:cobalamin binding"/>
    <property type="evidence" value="ECO:0007669"/>
    <property type="project" value="InterPro"/>
</dbReference>
<dbReference type="SFLD" id="SFLDG01082">
    <property type="entry name" value="B12-binding_domain_containing"/>
    <property type="match status" value="1"/>
</dbReference>
<dbReference type="InterPro" id="IPR007197">
    <property type="entry name" value="rSAM"/>
</dbReference>
<gene>
    <name evidence="8" type="ORF">BVG16_28360</name>
</gene>
<dbReference type="GO" id="GO:0051539">
    <property type="term" value="F:4 iron, 4 sulfur cluster binding"/>
    <property type="evidence" value="ECO:0007669"/>
    <property type="project" value="UniProtKB-KW"/>
</dbReference>
<dbReference type="SFLD" id="SFLDG01123">
    <property type="entry name" value="methyltransferase_(Class_B)"/>
    <property type="match status" value="1"/>
</dbReference>
<dbReference type="InterPro" id="IPR036724">
    <property type="entry name" value="Cobalamin-bd_sf"/>
</dbReference>
<dbReference type="GO" id="GO:0003824">
    <property type="term" value="F:catalytic activity"/>
    <property type="evidence" value="ECO:0007669"/>
    <property type="project" value="InterPro"/>
</dbReference>
<dbReference type="InterPro" id="IPR006638">
    <property type="entry name" value="Elp3/MiaA/NifB-like_rSAM"/>
</dbReference>
<dbReference type="PANTHER" id="PTHR43409:SF16">
    <property type="entry name" value="SLR0320 PROTEIN"/>
    <property type="match status" value="1"/>
</dbReference>
<accession>A0A1T2X1V0</accession>
<name>A0A1T2X1V0_9BACL</name>
<reference evidence="8 9" key="1">
    <citation type="submission" date="2017-01" db="EMBL/GenBank/DDBJ databases">
        <title>Genome analysis of Paenibacillus selenitrireducens ES3-24.</title>
        <authorList>
            <person name="Xu D."/>
            <person name="Yao R."/>
            <person name="Zheng S."/>
        </authorList>
    </citation>
    <scope>NUCLEOTIDE SEQUENCE [LARGE SCALE GENOMIC DNA]</scope>
    <source>
        <strain evidence="8 9">ES3-24</strain>
    </source>
</reference>
<comment type="caution">
    <text evidence="8">The sequence shown here is derived from an EMBL/GenBank/DDBJ whole genome shotgun (WGS) entry which is preliminary data.</text>
</comment>
<dbReference type="Gene3D" id="3.40.50.280">
    <property type="entry name" value="Cobalamin-binding domain"/>
    <property type="match status" value="1"/>
</dbReference>